<keyword evidence="4" id="KW-0804">Transcription</keyword>
<dbReference type="Proteomes" id="UP000008672">
    <property type="component" value="Unassembled WGS sequence"/>
</dbReference>
<reference evidence="7" key="2">
    <citation type="submission" date="2025-08" db="UniProtKB">
        <authorList>
            <consortium name="Ensembl"/>
        </authorList>
    </citation>
    <scope>IDENTIFICATION</scope>
</reference>
<dbReference type="GO" id="GO:0000981">
    <property type="term" value="F:DNA-binding transcription factor activity, RNA polymerase II-specific"/>
    <property type="evidence" value="ECO:0007669"/>
    <property type="project" value="TreeGrafter"/>
</dbReference>
<name>H3B2C8_LATCH</name>
<proteinExistence type="predicted"/>
<evidence type="ECO:0000256" key="3">
    <source>
        <dbReference type="ARBA" id="ARBA00023125"/>
    </source>
</evidence>
<evidence type="ECO:0000313" key="7">
    <source>
        <dbReference type="Ensembl" id="ENSLACP00000016049.1"/>
    </source>
</evidence>
<dbReference type="GeneTree" id="ENSGT00940000169845"/>
<dbReference type="OMA" id="EQECPEP"/>
<sequence>MVVVTTAAGTTPKVLLISGGKPPAGSTVSLVLPAPSRRSSSSSSSSSPCGSPEPAESAQPLRKRQRLTHLSPEEKALRRNKQKKKKKKKKTQNKTKNSLQVAEVELSQSPSENQKLHIENSLLNEQTHSLMTENKELRQRLGLDTLEVKEESKSRPEEVVGAMATGSAESAALRLRAGPAVAPPQDPYVDTDNLDSSDSESDLLLGILDGLYPEMFLRSSDSQQECLPEEMEPDIVGVVVGEDDPIPASPSPALGAPSVKLEAINELIRFDHVYTKPLLEEGCPERGCPVEVKVEEASLCQLEEASQESPVPTKLETSEDEGFMVEVDLSNFLHIEQDPKKPGLLLDTYSDSGYEGSPSPFSDMSSPLGAGGFWEDTFANELFPQLISV</sequence>
<keyword evidence="5" id="KW-0539">Nucleus</keyword>
<reference evidence="7" key="3">
    <citation type="submission" date="2025-09" db="UniProtKB">
        <authorList>
            <consortium name="Ensembl"/>
        </authorList>
    </citation>
    <scope>IDENTIFICATION</scope>
</reference>
<dbReference type="InParanoid" id="H3B2C8"/>
<evidence type="ECO:0000313" key="8">
    <source>
        <dbReference type="Proteomes" id="UP000008672"/>
    </source>
</evidence>
<dbReference type="eggNOG" id="KOG4005">
    <property type="taxonomic scope" value="Eukaryota"/>
</dbReference>
<evidence type="ECO:0000256" key="2">
    <source>
        <dbReference type="ARBA" id="ARBA00023015"/>
    </source>
</evidence>
<dbReference type="EMBL" id="AFYH01046248">
    <property type="status" value="NOT_ANNOTATED_CDS"/>
    <property type="molecule type" value="Genomic_DNA"/>
</dbReference>
<dbReference type="GO" id="GO:0005634">
    <property type="term" value="C:nucleus"/>
    <property type="evidence" value="ECO:0007669"/>
    <property type="project" value="TreeGrafter"/>
</dbReference>
<keyword evidence="1" id="KW-0832">Ubl conjugation</keyword>
<keyword evidence="2" id="KW-0805">Transcription regulation</keyword>
<feature type="compositionally biased region" description="Basic residues" evidence="6">
    <location>
        <begin position="78"/>
        <end position="93"/>
    </location>
</feature>
<evidence type="ECO:0000256" key="1">
    <source>
        <dbReference type="ARBA" id="ARBA00022843"/>
    </source>
</evidence>
<dbReference type="HOGENOM" id="CLU_069050_0_0_1"/>
<organism evidence="7 8">
    <name type="scientific">Latimeria chalumnae</name>
    <name type="common">Coelacanth</name>
    <dbReference type="NCBI Taxonomy" id="7897"/>
    <lineage>
        <taxon>Eukaryota</taxon>
        <taxon>Metazoa</taxon>
        <taxon>Chordata</taxon>
        <taxon>Craniata</taxon>
        <taxon>Vertebrata</taxon>
        <taxon>Euteleostomi</taxon>
        <taxon>Coelacanthiformes</taxon>
        <taxon>Coelacanthidae</taxon>
        <taxon>Latimeria</taxon>
    </lineage>
</organism>
<evidence type="ECO:0000256" key="6">
    <source>
        <dbReference type="SAM" id="MobiDB-lite"/>
    </source>
</evidence>
<feature type="region of interest" description="Disordered" evidence="6">
    <location>
        <begin position="16"/>
        <end position="113"/>
    </location>
</feature>
<feature type="compositionally biased region" description="Low complexity" evidence="6">
    <location>
        <begin position="33"/>
        <end position="57"/>
    </location>
</feature>
<keyword evidence="3" id="KW-0238">DNA-binding</keyword>
<dbReference type="GO" id="GO:0000977">
    <property type="term" value="F:RNA polymerase II transcription regulatory region sequence-specific DNA binding"/>
    <property type="evidence" value="ECO:0007669"/>
    <property type="project" value="TreeGrafter"/>
</dbReference>
<dbReference type="EMBL" id="AFYH01046249">
    <property type="status" value="NOT_ANNOTATED_CDS"/>
    <property type="molecule type" value="Genomic_DNA"/>
</dbReference>
<accession>H3B2C8</accession>
<dbReference type="EMBL" id="AFYH01046247">
    <property type="status" value="NOT_ANNOTATED_CDS"/>
    <property type="molecule type" value="Genomic_DNA"/>
</dbReference>
<dbReference type="InterPro" id="IPR052470">
    <property type="entry name" value="ER_Stress-Reg_TF"/>
</dbReference>
<dbReference type="AlphaFoldDB" id="H3B2C8"/>
<dbReference type="PANTHER" id="PTHR46542:SF1">
    <property type="entry name" value="X-BOX BINDING PROTEIN 1"/>
    <property type="match status" value="1"/>
</dbReference>
<dbReference type="STRING" id="7897.ENSLACP00000016049"/>
<dbReference type="Ensembl" id="ENSLACT00000016160.1">
    <property type="protein sequence ID" value="ENSLACP00000016049.1"/>
    <property type="gene ID" value="ENSLACG00000014134.1"/>
</dbReference>
<evidence type="ECO:0000256" key="5">
    <source>
        <dbReference type="ARBA" id="ARBA00023242"/>
    </source>
</evidence>
<evidence type="ECO:0008006" key="9">
    <source>
        <dbReference type="Google" id="ProtNLM"/>
    </source>
</evidence>
<reference evidence="8" key="1">
    <citation type="submission" date="2011-08" db="EMBL/GenBank/DDBJ databases">
        <title>The draft genome of Latimeria chalumnae.</title>
        <authorList>
            <person name="Di Palma F."/>
            <person name="Alfoldi J."/>
            <person name="Johnson J."/>
            <person name="Berlin A."/>
            <person name="Gnerre S."/>
            <person name="Jaffe D."/>
            <person name="MacCallum I."/>
            <person name="Young S."/>
            <person name="Walker B.J."/>
            <person name="Lander E."/>
            <person name="Lindblad-Toh K."/>
        </authorList>
    </citation>
    <scope>NUCLEOTIDE SEQUENCE [LARGE SCALE GENOMIC DNA]</scope>
    <source>
        <strain evidence="8">Wild caught</strain>
    </source>
</reference>
<evidence type="ECO:0000256" key="4">
    <source>
        <dbReference type="ARBA" id="ARBA00023163"/>
    </source>
</evidence>
<dbReference type="PANTHER" id="PTHR46542">
    <property type="entry name" value="X-BOX BINDING PROTEIN 1"/>
    <property type="match status" value="1"/>
</dbReference>
<keyword evidence="8" id="KW-1185">Reference proteome</keyword>
<protein>
    <recommendedName>
        <fullName evidence="9">BZIP domain-containing protein</fullName>
    </recommendedName>
</protein>
<dbReference type="Bgee" id="ENSLACG00000014134">
    <property type="expression patterns" value="Expressed in pelvic fin and 6 other cell types or tissues"/>
</dbReference>